<dbReference type="InterPro" id="IPR039624">
    <property type="entry name" value="LEA1/2/D7/KIN2"/>
</dbReference>
<reference evidence="2 3" key="1">
    <citation type="journal article" date="2021" name="Commun. Biol.">
        <title>The genome of Shorea leprosula (Dipterocarpaceae) highlights the ecological relevance of drought in aseasonal tropical rainforests.</title>
        <authorList>
            <person name="Ng K.K.S."/>
            <person name="Kobayashi M.J."/>
            <person name="Fawcett J.A."/>
            <person name="Hatakeyama M."/>
            <person name="Paape T."/>
            <person name="Ng C.H."/>
            <person name="Ang C.C."/>
            <person name="Tnah L.H."/>
            <person name="Lee C.T."/>
            <person name="Nishiyama T."/>
            <person name="Sese J."/>
            <person name="O'Brien M.J."/>
            <person name="Copetti D."/>
            <person name="Mohd Noor M.I."/>
            <person name="Ong R.C."/>
            <person name="Putra M."/>
            <person name="Sireger I.Z."/>
            <person name="Indrioko S."/>
            <person name="Kosugi Y."/>
            <person name="Izuno A."/>
            <person name="Isagi Y."/>
            <person name="Lee S.L."/>
            <person name="Shimizu K.K."/>
        </authorList>
    </citation>
    <scope>NUCLEOTIDE SEQUENCE [LARGE SCALE GENOMIC DNA]</scope>
    <source>
        <strain evidence="2">214</strain>
    </source>
</reference>
<feature type="compositionally biased region" description="Basic and acidic residues" evidence="1">
    <location>
        <begin position="109"/>
        <end position="125"/>
    </location>
</feature>
<feature type="compositionally biased region" description="Basic and acidic residues" evidence="1">
    <location>
        <begin position="11"/>
        <end position="79"/>
    </location>
</feature>
<proteinExistence type="predicted"/>
<accession>A0AAV5LEW6</accession>
<name>A0AAV5LEW6_9ROSI</name>
<feature type="region of interest" description="Disordered" evidence="1">
    <location>
        <begin position="97"/>
        <end position="125"/>
    </location>
</feature>
<dbReference type="Gene3D" id="1.20.120.20">
    <property type="entry name" value="Apolipoprotein"/>
    <property type="match status" value="1"/>
</dbReference>
<dbReference type="SUPFAM" id="SSF58113">
    <property type="entry name" value="Apolipoprotein A-I"/>
    <property type="match status" value="1"/>
</dbReference>
<keyword evidence="3" id="KW-1185">Reference proteome</keyword>
<feature type="region of interest" description="Disordered" evidence="1">
    <location>
        <begin position="1"/>
        <end position="82"/>
    </location>
</feature>
<sequence length="125" mass="13687">MASQDQGFRAGEAKGRTEEKTNQTMDSMREKAEAAKNKTYESAEAAKNKTTETVEAAKDKSYETAEAAKEKAHEGKEKTGGVLQKTGEQMRNMAHGAADAVKHTFGMANEDKDKHNTTSCRRDSN</sequence>
<evidence type="ECO:0000256" key="1">
    <source>
        <dbReference type="SAM" id="MobiDB-lite"/>
    </source>
</evidence>
<dbReference type="AlphaFoldDB" id="A0AAV5LEW6"/>
<gene>
    <name evidence="2" type="ORF">SLEP1_g44023</name>
</gene>
<dbReference type="PANTHER" id="PTHR34191:SF20">
    <property type="entry name" value="LATE EMBRYOGENESIS ABUNDANT PROTEIN (LEA) FAMILY PROTEIN"/>
    <property type="match status" value="1"/>
</dbReference>
<organism evidence="2 3">
    <name type="scientific">Rubroshorea leprosula</name>
    <dbReference type="NCBI Taxonomy" id="152421"/>
    <lineage>
        <taxon>Eukaryota</taxon>
        <taxon>Viridiplantae</taxon>
        <taxon>Streptophyta</taxon>
        <taxon>Embryophyta</taxon>
        <taxon>Tracheophyta</taxon>
        <taxon>Spermatophyta</taxon>
        <taxon>Magnoliopsida</taxon>
        <taxon>eudicotyledons</taxon>
        <taxon>Gunneridae</taxon>
        <taxon>Pentapetalae</taxon>
        <taxon>rosids</taxon>
        <taxon>malvids</taxon>
        <taxon>Malvales</taxon>
        <taxon>Dipterocarpaceae</taxon>
        <taxon>Rubroshorea</taxon>
    </lineage>
</organism>
<dbReference type="PANTHER" id="PTHR34191">
    <property type="entry name" value="LATE EMBRYOGENESIS ABUNDANT PROTEIN (LEA) FAMILY PROTEIN"/>
    <property type="match status" value="1"/>
</dbReference>
<protein>
    <submittedName>
        <fullName evidence="2">Uncharacterized protein</fullName>
    </submittedName>
</protein>
<comment type="caution">
    <text evidence="2">The sequence shown here is derived from an EMBL/GenBank/DDBJ whole genome shotgun (WGS) entry which is preliminary data.</text>
</comment>
<dbReference type="Proteomes" id="UP001054252">
    <property type="component" value="Unassembled WGS sequence"/>
</dbReference>
<evidence type="ECO:0000313" key="2">
    <source>
        <dbReference type="EMBL" id="GKV35811.1"/>
    </source>
</evidence>
<dbReference type="EMBL" id="BPVZ01000113">
    <property type="protein sequence ID" value="GKV35811.1"/>
    <property type="molecule type" value="Genomic_DNA"/>
</dbReference>
<evidence type="ECO:0000313" key="3">
    <source>
        <dbReference type="Proteomes" id="UP001054252"/>
    </source>
</evidence>